<evidence type="ECO:0000313" key="1">
    <source>
        <dbReference type="EMBL" id="TKR33296.1"/>
    </source>
</evidence>
<dbReference type="OrthoDB" id="6045441at2"/>
<protein>
    <submittedName>
        <fullName evidence="1">Uncharacterized protein</fullName>
    </submittedName>
</protein>
<dbReference type="AlphaFoldDB" id="A0A4U5JW31"/>
<gene>
    <name evidence="1" type="ORF">FCE95_03025</name>
</gene>
<keyword evidence="2" id="KW-1185">Reference proteome</keyword>
<evidence type="ECO:0000313" key="2">
    <source>
        <dbReference type="Proteomes" id="UP000308707"/>
    </source>
</evidence>
<dbReference type="EMBL" id="SZUA01000001">
    <property type="protein sequence ID" value="TKR33296.1"/>
    <property type="molecule type" value="Genomic_DNA"/>
</dbReference>
<organism evidence="1 2">
    <name type="scientific">Luteimonas gilva</name>
    <dbReference type="NCBI Taxonomy" id="2572684"/>
    <lineage>
        <taxon>Bacteria</taxon>
        <taxon>Pseudomonadati</taxon>
        <taxon>Pseudomonadota</taxon>
        <taxon>Gammaproteobacteria</taxon>
        <taxon>Lysobacterales</taxon>
        <taxon>Lysobacteraceae</taxon>
        <taxon>Luteimonas</taxon>
    </lineage>
</organism>
<proteinExistence type="predicted"/>
<reference evidence="1 2" key="1">
    <citation type="submission" date="2019-04" db="EMBL/GenBank/DDBJ databases">
        <title>Reference strain of H23.</title>
        <authorList>
            <person name="Luo X."/>
        </authorList>
    </citation>
    <scope>NUCLEOTIDE SEQUENCE [LARGE SCALE GENOMIC DNA]</scope>
    <source>
        <strain evidence="1 2">H23</strain>
    </source>
</reference>
<dbReference type="Proteomes" id="UP000308707">
    <property type="component" value="Unassembled WGS sequence"/>
</dbReference>
<dbReference type="RefSeq" id="WP_137265505.1">
    <property type="nucleotide sequence ID" value="NZ_SZUA01000001.1"/>
</dbReference>
<accession>A0A4U5JW31</accession>
<comment type="caution">
    <text evidence="1">The sequence shown here is derived from an EMBL/GenBank/DDBJ whole genome shotgun (WGS) entry which is preliminary data.</text>
</comment>
<sequence>MTDDEAVELVAQKAEDARRLICEVVPSINSLKIVLNKRSHVALSLLVGSLEQARTFCFVLSKELRSSWFPATILHRSQIDYFIRAAYYASPATDAELDRFYSDGHMPKVVGTSGKKRNMYLSEMAASVETHYKWNDKFTKTIQGHWSALSDVSHGGTALMQLYEANGMIGDTDIDFMELKPVLGNVVAFAQLGIALAMIMSSLTDEEKSQAVGDVYTKAHAFFAA</sequence>
<name>A0A4U5JW31_9GAMM</name>